<name>A0A3D8SKG3_9EURO</name>
<keyword evidence="3" id="KW-1185">Reference proteome</keyword>
<feature type="compositionally biased region" description="Polar residues" evidence="1">
    <location>
        <begin position="40"/>
        <end position="57"/>
    </location>
</feature>
<sequence>MEPLHSRIPYAQWRLQAFRLLSVSSASSRSTFLCRRAHSSSKNENAQADQGTPTIEKNSIKPDITSNQSDAAGSKSTIPPSQLLPQSPLITNPNPGQAIRHRKKRRPTSEDISELSKNPWAVALSSPIRMCNVTGVRLPKALLSDWGLVEQPAPEPESKPTTAADSASNPEQTPQPDRTPRSEVVKGQGNGTPDKNKLWLLPVSLLQDSVVRNEKDKDRPFLKFRMLERKHHLDTITQAAKRSRSQNSVLANLLPHRLKSPLGPLTSALQKLLVWRSDMPDFVLAAKRREAAKYLKRVSDRLRRNNAPGTIWASFDIQKPYSEETLLEGVGTAGLAGQETYGQLKSGAFLVLGDGSDGNAGAVNEAPAFPELVALPGGNGKVPVFDLTRLLSQVELEELRAYHEHFQKSGAFLKPSEKSSIDVLLALWNLQSYVRKAA</sequence>
<feature type="compositionally biased region" description="Polar residues" evidence="1">
    <location>
        <begin position="64"/>
        <end position="75"/>
    </location>
</feature>
<dbReference type="GeneID" id="38113706"/>
<evidence type="ECO:0000256" key="1">
    <source>
        <dbReference type="SAM" id="MobiDB-lite"/>
    </source>
</evidence>
<protein>
    <submittedName>
        <fullName evidence="2">Uncharacterized protein</fullName>
    </submittedName>
</protein>
<evidence type="ECO:0000313" key="2">
    <source>
        <dbReference type="EMBL" id="RDW86694.1"/>
    </source>
</evidence>
<gene>
    <name evidence="2" type="ORF">DSM5745_03336</name>
</gene>
<evidence type="ECO:0000313" key="3">
    <source>
        <dbReference type="Proteomes" id="UP000256690"/>
    </source>
</evidence>
<feature type="region of interest" description="Disordered" evidence="1">
    <location>
        <begin position="36"/>
        <end position="114"/>
    </location>
</feature>
<dbReference type="AlphaFoldDB" id="A0A3D8SKG3"/>
<proteinExistence type="predicted"/>
<feature type="region of interest" description="Disordered" evidence="1">
    <location>
        <begin position="150"/>
        <end position="196"/>
    </location>
</feature>
<dbReference type="EMBL" id="PVWQ01000003">
    <property type="protein sequence ID" value="RDW86694.1"/>
    <property type="molecule type" value="Genomic_DNA"/>
</dbReference>
<feature type="compositionally biased region" description="Low complexity" evidence="1">
    <location>
        <begin position="76"/>
        <end position="91"/>
    </location>
</feature>
<feature type="compositionally biased region" description="Polar residues" evidence="1">
    <location>
        <begin position="159"/>
        <end position="176"/>
    </location>
</feature>
<dbReference type="RefSeq" id="XP_026606218.1">
    <property type="nucleotide sequence ID" value="XM_026745352.1"/>
</dbReference>
<comment type="caution">
    <text evidence="2">The sequence shown here is derived from an EMBL/GenBank/DDBJ whole genome shotgun (WGS) entry which is preliminary data.</text>
</comment>
<reference evidence="2 3" key="1">
    <citation type="journal article" date="2018" name="IMA Fungus">
        <title>IMA Genome-F 9: Draft genome sequence of Annulohypoxylon stygium, Aspergillus mulundensis, Berkeleyomyces basicola (syn. Thielaviopsis basicola), Ceratocystis smalleyi, two Cercospora beticola strains, Coleophoma cylindrospora, Fusarium fracticaudum, Phialophora cf. hyalina, and Morchella septimelata.</title>
        <authorList>
            <person name="Wingfield B.D."/>
            <person name="Bills G.F."/>
            <person name="Dong Y."/>
            <person name="Huang W."/>
            <person name="Nel W.J."/>
            <person name="Swalarsk-Parry B.S."/>
            <person name="Vaghefi N."/>
            <person name="Wilken P.M."/>
            <person name="An Z."/>
            <person name="de Beer Z.W."/>
            <person name="De Vos L."/>
            <person name="Chen L."/>
            <person name="Duong T.A."/>
            <person name="Gao Y."/>
            <person name="Hammerbacher A."/>
            <person name="Kikkert J.R."/>
            <person name="Li Y."/>
            <person name="Li H."/>
            <person name="Li K."/>
            <person name="Li Q."/>
            <person name="Liu X."/>
            <person name="Ma X."/>
            <person name="Naidoo K."/>
            <person name="Pethybridge S.J."/>
            <person name="Sun J."/>
            <person name="Steenkamp E.T."/>
            <person name="van der Nest M.A."/>
            <person name="van Wyk S."/>
            <person name="Wingfield M.J."/>
            <person name="Xiong C."/>
            <person name="Yue Q."/>
            <person name="Zhang X."/>
        </authorList>
    </citation>
    <scope>NUCLEOTIDE SEQUENCE [LARGE SCALE GENOMIC DNA]</scope>
    <source>
        <strain evidence="2 3">DSM 5745</strain>
    </source>
</reference>
<dbReference type="Proteomes" id="UP000256690">
    <property type="component" value="Unassembled WGS sequence"/>
</dbReference>
<dbReference type="STRING" id="1810919.A0A3D8SKG3"/>
<accession>A0A3D8SKG3</accession>
<dbReference type="OrthoDB" id="3363286at2759"/>
<organism evidence="2 3">
    <name type="scientific">Aspergillus mulundensis</name>
    <dbReference type="NCBI Taxonomy" id="1810919"/>
    <lineage>
        <taxon>Eukaryota</taxon>
        <taxon>Fungi</taxon>
        <taxon>Dikarya</taxon>
        <taxon>Ascomycota</taxon>
        <taxon>Pezizomycotina</taxon>
        <taxon>Eurotiomycetes</taxon>
        <taxon>Eurotiomycetidae</taxon>
        <taxon>Eurotiales</taxon>
        <taxon>Aspergillaceae</taxon>
        <taxon>Aspergillus</taxon>
        <taxon>Aspergillus subgen. Nidulantes</taxon>
    </lineage>
</organism>